<comment type="caution">
    <text evidence="1">The sequence shown here is derived from an EMBL/GenBank/DDBJ whole genome shotgun (WGS) entry which is preliminary data.</text>
</comment>
<organism evidence="1 2">
    <name type="scientific">Dendrolimus kikuchii</name>
    <dbReference type="NCBI Taxonomy" id="765133"/>
    <lineage>
        <taxon>Eukaryota</taxon>
        <taxon>Metazoa</taxon>
        <taxon>Ecdysozoa</taxon>
        <taxon>Arthropoda</taxon>
        <taxon>Hexapoda</taxon>
        <taxon>Insecta</taxon>
        <taxon>Pterygota</taxon>
        <taxon>Neoptera</taxon>
        <taxon>Endopterygota</taxon>
        <taxon>Lepidoptera</taxon>
        <taxon>Glossata</taxon>
        <taxon>Ditrysia</taxon>
        <taxon>Bombycoidea</taxon>
        <taxon>Lasiocampidae</taxon>
        <taxon>Dendrolimus</taxon>
    </lineage>
</organism>
<accession>A0ACC1DGD8</accession>
<evidence type="ECO:0000313" key="2">
    <source>
        <dbReference type="Proteomes" id="UP000824533"/>
    </source>
</evidence>
<gene>
    <name evidence="1" type="ORF">K1T71_002198</name>
</gene>
<sequence>MATTPGLEHAAVTTLSCVPALFSTDDGKPLFVCYICYAQLKKSYQLRKRALKAEKLLTTIINYGPEVSLKEITKHRNPLMNAALKRLPKNNSKASDISLSRNLSMNSNMKITIGKQNINSTVNCYQVAKISPEVIILPKHEIQAKNVIVQNDKTLASKVNYINADNDTFKQCYLESARTITPSTLLDINSEGNKSNITYIKSKNDFTCRICRCKFIGNTTLSRHLLKHTGEKPFICDLCDYRCARKDYLVKHIKCKHIEQSYTCHTCQYKCVRKSELNKHLRNHLKAELYICDLCGYRCAQKHKLITHKRLQHVKKKSYSCHICQYKCDARNTFDNHLRTHTGEKPYTCDFCDYRCAQKGRLVIHIKFKHTKVRNFTCYVCQFKFVTKSDLDVHLRKHTGEKPYRCDRCDYRCARKEHLIVHVKRKHTNEKNFSCDICQHTFVTKSNLIVHLRIHTGVKPFRCEFCSFKCSWRSTLNRHIISRHPK</sequence>
<reference evidence="1 2" key="1">
    <citation type="journal article" date="2021" name="Front. Genet.">
        <title>Chromosome-Level Genome Assembly Reveals Significant Gene Expansion in the Toll and IMD Signaling Pathways of Dendrolimus kikuchii.</title>
        <authorList>
            <person name="Zhou J."/>
            <person name="Wu P."/>
            <person name="Xiong Z."/>
            <person name="Liu N."/>
            <person name="Zhao N."/>
            <person name="Ji M."/>
            <person name="Qiu Y."/>
            <person name="Yang B."/>
        </authorList>
    </citation>
    <scope>NUCLEOTIDE SEQUENCE [LARGE SCALE GENOMIC DNA]</scope>
    <source>
        <strain evidence="1">Ann1</strain>
    </source>
</reference>
<keyword evidence="2" id="KW-1185">Reference proteome</keyword>
<dbReference type="Proteomes" id="UP000824533">
    <property type="component" value="Linkage Group LG03"/>
</dbReference>
<name>A0ACC1DGD8_9NEOP</name>
<proteinExistence type="predicted"/>
<evidence type="ECO:0000313" key="1">
    <source>
        <dbReference type="EMBL" id="KAJ0182829.1"/>
    </source>
</evidence>
<dbReference type="EMBL" id="CM034389">
    <property type="protein sequence ID" value="KAJ0182829.1"/>
    <property type="molecule type" value="Genomic_DNA"/>
</dbReference>
<protein>
    <submittedName>
        <fullName evidence="1">Uncharacterized protein</fullName>
    </submittedName>
</protein>